<feature type="region of interest" description="Disordered" evidence="1">
    <location>
        <begin position="1"/>
        <end position="25"/>
    </location>
</feature>
<organism evidence="2 3">
    <name type="scientific">Streptomyces umbrinus</name>
    <dbReference type="NCBI Taxonomy" id="67370"/>
    <lineage>
        <taxon>Bacteria</taxon>
        <taxon>Bacillati</taxon>
        <taxon>Actinomycetota</taxon>
        <taxon>Actinomycetes</taxon>
        <taxon>Kitasatosporales</taxon>
        <taxon>Streptomycetaceae</taxon>
        <taxon>Streptomyces</taxon>
        <taxon>Streptomyces phaeochromogenes group</taxon>
    </lineage>
</organism>
<protein>
    <recommendedName>
        <fullName evidence="4">LamG domain-containing protein</fullName>
    </recommendedName>
</protein>
<accession>A0ABU0SKY9</accession>
<proteinExistence type="predicted"/>
<name>A0ABU0SKY9_9ACTN</name>
<gene>
    <name evidence="2" type="ORF">QF035_001787</name>
</gene>
<sequence length="347" mass="37194">MVEHGRNGPHGPRRPYGHRPHRAHRAHRRYEGAVLAVLLTVLTALAAAPAGARGDGRPGPAVHPGLRPHLAAHYDFEHPVRGNPARERDRGFSGTDIDLVGGGAQMRARDGAHRGSRTSLQVRQVDPDSAGNDDWKAGVYSASGVPTLNAFNAVRGTSVMGWFKMTGQNPSPNTNTASPDDLYGAIGLAGVLSGDSDGHGVRALLELINVNGELRLVALGRRIDGAASQTFAASQDWRTLLPPGKWVFLAATFDFDSGEMALYRNGRPLDGFYTVPGDPWDLSGPGPHRTSATDPRGIKIGGSFPQNTREGNPCNCRMDSLMFLDRAVDAALVRAQYRLVTHKAAEE</sequence>
<comment type="caution">
    <text evidence="2">The sequence shown here is derived from an EMBL/GenBank/DDBJ whole genome shotgun (WGS) entry which is preliminary data.</text>
</comment>
<dbReference type="Gene3D" id="2.60.120.200">
    <property type="match status" value="1"/>
</dbReference>
<dbReference type="SUPFAM" id="SSF49899">
    <property type="entry name" value="Concanavalin A-like lectins/glucanases"/>
    <property type="match status" value="1"/>
</dbReference>
<evidence type="ECO:0008006" key="4">
    <source>
        <dbReference type="Google" id="ProtNLM"/>
    </source>
</evidence>
<dbReference type="InterPro" id="IPR013320">
    <property type="entry name" value="ConA-like_dom_sf"/>
</dbReference>
<dbReference type="Proteomes" id="UP001230328">
    <property type="component" value="Unassembled WGS sequence"/>
</dbReference>
<evidence type="ECO:0000313" key="3">
    <source>
        <dbReference type="Proteomes" id="UP001230328"/>
    </source>
</evidence>
<keyword evidence="3" id="KW-1185">Reference proteome</keyword>
<reference evidence="2 3" key="1">
    <citation type="submission" date="2023-07" db="EMBL/GenBank/DDBJ databases">
        <title>Comparative genomics of wheat-associated soil bacteria to identify genetic determinants of phenazine resistance.</title>
        <authorList>
            <person name="Mouncey N."/>
        </authorList>
    </citation>
    <scope>NUCLEOTIDE SEQUENCE [LARGE SCALE GENOMIC DNA]</scope>
    <source>
        <strain evidence="2 3">V2I4</strain>
    </source>
</reference>
<feature type="region of interest" description="Disordered" evidence="1">
    <location>
        <begin position="80"/>
        <end position="129"/>
    </location>
</feature>
<feature type="compositionally biased region" description="Basic and acidic residues" evidence="1">
    <location>
        <begin position="80"/>
        <end position="91"/>
    </location>
</feature>
<evidence type="ECO:0000313" key="2">
    <source>
        <dbReference type="EMBL" id="MDQ1024205.1"/>
    </source>
</evidence>
<feature type="compositionally biased region" description="Basic residues" evidence="1">
    <location>
        <begin position="11"/>
        <end position="25"/>
    </location>
</feature>
<evidence type="ECO:0000256" key="1">
    <source>
        <dbReference type="SAM" id="MobiDB-lite"/>
    </source>
</evidence>
<dbReference type="EMBL" id="JAUSZI010000002">
    <property type="protein sequence ID" value="MDQ1024205.1"/>
    <property type="molecule type" value="Genomic_DNA"/>
</dbReference>